<feature type="domain" description="RagB/SusD" evidence="6">
    <location>
        <begin position="330"/>
        <end position="431"/>
    </location>
</feature>
<keyword evidence="4" id="KW-0472">Membrane</keyword>
<protein>
    <submittedName>
        <fullName evidence="8">SusD family protein</fullName>
    </submittedName>
</protein>
<dbReference type="InterPro" id="IPR011990">
    <property type="entry name" value="TPR-like_helical_dom_sf"/>
</dbReference>
<evidence type="ECO:0000256" key="5">
    <source>
        <dbReference type="ARBA" id="ARBA00023237"/>
    </source>
</evidence>
<comment type="similarity">
    <text evidence="2">Belongs to the SusD family.</text>
</comment>
<dbReference type="InterPro" id="IPR012944">
    <property type="entry name" value="SusD_RagB_dom"/>
</dbReference>
<evidence type="ECO:0000313" key="8">
    <source>
        <dbReference type="EMBL" id="SMG44724.1"/>
    </source>
</evidence>
<dbReference type="SUPFAM" id="SSF48452">
    <property type="entry name" value="TPR-like"/>
    <property type="match status" value="1"/>
</dbReference>
<feature type="domain" description="SusD-like N-terminal" evidence="7">
    <location>
        <begin position="104"/>
        <end position="221"/>
    </location>
</feature>
<dbReference type="InterPro" id="IPR033985">
    <property type="entry name" value="SusD-like_N"/>
</dbReference>
<evidence type="ECO:0000313" key="9">
    <source>
        <dbReference type="Proteomes" id="UP000192980"/>
    </source>
</evidence>
<dbReference type="AlphaFoldDB" id="A0A1X7KT27"/>
<evidence type="ECO:0000256" key="2">
    <source>
        <dbReference type="ARBA" id="ARBA00006275"/>
    </source>
</evidence>
<evidence type="ECO:0000256" key="1">
    <source>
        <dbReference type="ARBA" id="ARBA00004442"/>
    </source>
</evidence>
<gene>
    <name evidence="8" type="ORF">SAMN05660862_3199</name>
</gene>
<evidence type="ECO:0000256" key="4">
    <source>
        <dbReference type="ARBA" id="ARBA00023136"/>
    </source>
</evidence>
<dbReference type="EMBL" id="FXAU01000006">
    <property type="protein sequence ID" value="SMG44724.1"/>
    <property type="molecule type" value="Genomic_DNA"/>
</dbReference>
<dbReference type="Proteomes" id="UP000192980">
    <property type="component" value="Unassembled WGS sequence"/>
</dbReference>
<organism evidence="8 9">
    <name type="scientific">Sphingobacterium psychroaquaticum</name>
    <dbReference type="NCBI Taxonomy" id="561061"/>
    <lineage>
        <taxon>Bacteria</taxon>
        <taxon>Pseudomonadati</taxon>
        <taxon>Bacteroidota</taxon>
        <taxon>Sphingobacteriia</taxon>
        <taxon>Sphingobacteriales</taxon>
        <taxon>Sphingobacteriaceae</taxon>
        <taxon>Sphingobacterium</taxon>
    </lineage>
</organism>
<keyword evidence="9" id="KW-1185">Reference proteome</keyword>
<name>A0A1X7KT27_9SPHI</name>
<evidence type="ECO:0000259" key="6">
    <source>
        <dbReference type="Pfam" id="PF07980"/>
    </source>
</evidence>
<dbReference type="Pfam" id="PF14322">
    <property type="entry name" value="SusD-like_3"/>
    <property type="match status" value="1"/>
</dbReference>
<accession>A0A1X7KT27</accession>
<dbReference type="Pfam" id="PF07980">
    <property type="entry name" value="SusD_RagB"/>
    <property type="match status" value="1"/>
</dbReference>
<dbReference type="STRING" id="561061.SAMN05660862_3199"/>
<comment type="subcellular location">
    <subcellularLocation>
        <location evidence="1">Cell outer membrane</location>
    </subcellularLocation>
</comment>
<reference evidence="8 9" key="1">
    <citation type="submission" date="2017-04" db="EMBL/GenBank/DDBJ databases">
        <authorList>
            <person name="Afonso C.L."/>
            <person name="Miller P.J."/>
            <person name="Scott M.A."/>
            <person name="Spackman E."/>
            <person name="Goraichik I."/>
            <person name="Dimitrov K.M."/>
            <person name="Suarez D.L."/>
            <person name="Swayne D.E."/>
        </authorList>
    </citation>
    <scope>NUCLEOTIDE SEQUENCE [LARGE SCALE GENOMIC DNA]</scope>
    <source>
        <strain evidence="8 9">DSM 22418</strain>
    </source>
</reference>
<keyword evidence="3" id="KW-0732">Signal</keyword>
<dbReference type="PROSITE" id="PS51257">
    <property type="entry name" value="PROKAR_LIPOPROTEIN"/>
    <property type="match status" value="1"/>
</dbReference>
<dbReference type="CDD" id="cd08977">
    <property type="entry name" value="SusD"/>
    <property type="match status" value="1"/>
</dbReference>
<sequence>MSIMKIIYKIQYSIASLLLVACLLSCDKSLDKPVPDTSIPLEKVQPGDLPLLLRGAYRPLGIYYQPYPVWDIYSDDITSIQGSSPAQFNPRSYDDCNPNVQDGFGNGRLYNSAYTAIGNANFIINYIRTKGLTDYNSILGEALTIRAYNYYRLAEAYGGVILTLDLETDISVIRRDKNTEEEVYAHITKDLTDAIPLLGDFKSADNVSKPAAQLLLARTYLHLGKNKEAYDLSEEVIKSGKNKLSEGDFGDNFRYASKSSEMLWRLSEPITGYERGGLYTMYSPPPPFRGAGIGLTWVDPTLAQSYEPGDIRASLLLKRHNNTIGEAVTYLLKFSTDTLQPSSNAFIVYPIARISEAYLISAEAAARQGQVVVTRYNELRKARGSSQKLATAFANTTAFLAEIEAERRRELVGEGRRWQDMKRFGKAIPYLQSKGQDATRLFLPFNSTELLRNIKLSQNKGY</sequence>
<evidence type="ECO:0000256" key="3">
    <source>
        <dbReference type="ARBA" id="ARBA00022729"/>
    </source>
</evidence>
<proteinExistence type="inferred from homology"/>
<evidence type="ECO:0000259" key="7">
    <source>
        <dbReference type="Pfam" id="PF14322"/>
    </source>
</evidence>
<dbReference type="GO" id="GO:0009279">
    <property type="term" value="C:cell outer membrane"/>
    <property type="evidence" value="ECO:0007669"/>
    <property type="project" value="UniProtKB-SubCell"/>
</dbReference>
<dbReference type="Gene3D" id="1.25.40.390">
    <property type="match status" value="1"/>
</dbReference>
<keyword evidence="5" id="KW-0998">Cell outer membrane</keyword>